<dbReference type="EMBL" id="JBHLXP010000001">
    <property type="protein sequence ID" value="MFC0047621.1"/>
    <property type="molecule type" value="Genomic_DNA"/>
</dbReference>
<evidence type="ECO:0000256" key="4">
    <source>
        <dbReference type="ARBA" id="ARBA00022692"/>
    </source>
</evidence>
<comment type="subcellular location">
    <subcellularLocation>
        <location evidence="1">Cell outer membrane</location>
        <topology evidence="1">Multi-pass membrane protein</topology>
    </subcellularLocation>
</comment>
<dbReference type="PANTHER" id="PTHR30069:SF46">
    <property type="entry name" value="OAR PROTEIN"/>
    <property type="match status" value="1"/>
</dbReference>
<organism evidence="9 10">
    <name type="scientific">Rheinheimera tilapiae</name>
    <dbReference type="NCBI Taxonomy" id="875043"/>
    <lineage>
        <taxon>Bacteria</taxon>
        <taxon>Pseudomonadati</taxon>
        <taxon>Pseudomonadota</taxon>
        <taxon>Gammaproteobacteria</taxon>
        <taxon>Chromatiales</taxon>
        <taxon>Chromatiaceae</taxon>
        <taxon>Rheinheimera</taxon>
    </lineage>
</organism>
<evidence type="ECO:0000313" key="9">
    <source>
        <dbReference type="EMBL" id="MFC0047621.1"/>
    </source>
</evidence>
<keyword evidence="3" id="KW-1134">Transmembrane beta strand</keyword>
<evidence type="ECO:0000256" key="5">
    <source>
        <dbReference type="ARBA" id="ARBA00023136"/>
    </source>
</evidence>
<evidence type="ECO:0000256" key="1">
    <source>
        <dbReference type="ARBA" id="ARBA00004571"/>
    </source>
</evidence>
<dbReference type="Proteomes" id="UP001589813">
    <property type="component" value="Unassembled WGS sequence"/>
</dbReference>
<evidence type="ECO:0000256" key="7">
    <source>
        <dbReference type="SAM" id="SignalP"/>
    </source>
</evidence>
<evidence type="ECO:0000256" key="3">
    <source>
        <dbReference type="ARBA" id="ARBA00022452"/>
    </source>
</evidence>
<proteinExistence type="predicted"/>
<gene>
    <name evidence="9" type="ORF">ACFFJP_04885</name>
</gene>
<dbReference type="InterPro" id="IPR036942">
    <property type="entry name" value="Beta-barrel_TonB_sf"/>
</dbReference>
<keyword evidence="2" id="KW-0813">Transport</keyword>
<sequence length="1053" mass="115302">MKIRHIAMAVAVALGSSYAIADTSSAIRGRISNPQGEAAAGTKVIILHVPSGTSRTVVTNESGSFVASGLRVGGPYKVIVDSDTYNDETVNDVFLQLGDTYQLNRQLQSAAVERIAVTGSAIATVVATGSSSYFSAKEIENAPSLNNDLKDIVKNNPLAVLSPKDGELSVAGTNPRFNSISVDGISQNDDFGLNANGYPTTRTPISFDAIDQVTVDVSPFNAKAGGFQGGNINAVTKSGANDTFGSLRYEIKNDSLAGTPENQFAATPTNPKGEVPLNFENKNWAATLGGAVVEDKLFYFVAAEQYDATPPLEWGPVGSGLSNAALVSQADLDQIMQIAKNVYGVDAGDWNVNPEETDEKLLVKLDWNISDIHRAAYTYQYNKGNQTQNNQSTTTRMRLSSNWYNKEETLNNHALKLYSDWTSEFSTQLSATYMDVATVQASLGNYGEAIINVPRVGGTATQTTSVNIGSDVSRHSNDLKKKTWIIAADGEYLMDEHRLSFGYQMKRLDIFNLFLQRTKGEYTFSSIANFQNRLAQSVRYQNSVTHNPDDIAASFVRDEHALYAQDEWAVTDEFTLNYGLRYERLGSNDKSTYNKFSEARTGLRNDENLDGVDIFLPRVGFSYLMTEDLTVRGGVGRFSGGQPTVWVSNSYSNPGIGTGDRSQSNVANVSLSQVPQSLKDAVAGVTTGGNTNLVDPNFNLPSDWRAQLGADYIFSLPLIGDDITWTTEYLYIKKEDSAVWKDLSLADSEKVGTTPDGQRVIYNDADGVVDIMLTNADEDGRSKVFSTQLAKNWDSGVSLRTSYTNMDITEGAPATSSTAGSNFGNNAVINRNDMLIGRGAFETEHRFVVNLGYETEFFANYATNFNLFFERKSGKPITYVLGVTEFNSTNKAANPYLQLSPGTTNNYFLPFIPKKGDTSVVTFADAASETAFWNTVTALGLDKYQGQYLPKGANTTPWVTTLDLSVRQEIPGFAEGHKGSVYFTVDNLLNLIDKDKGKVYGDDFGDLTLSNFVLNQTNNKYVYSNVTSNTRNWDKFYTEESTWRIKVGVSYKF</sequence>
<keyword evidence="6" id="KW-0998">Cell outer membrane</keyword>
<feature type="signal peptide" evidence="7">
    <location>
        <begin position="1"/>
        <end position="21"/>
    </location>
</feature>
<evidence type="ECO:0000259" key="8">
    <source>
        <dbReference type="Pfam" id="PF25183"/>
    </source>
</evidence>
<feature type="chain" id="PRO_5046005009" evidence="7">
    <location>
        <begin position="22"/>
        <end position="1053"/>
    </location>
</feature>
<keyword evidence="10" id="KW-1185">Reference proteome</keyword>
<protein>
    <submittedName>
        <fullName evidence="9">TonB-dependent receptor domain-containing protein</fullName>
    </submittedName>
</protein>
<reference evidence="9 10" key="1">
    <citation type="submission" date="2024-09" db="EMBL/GenBank/DDBJ databases">
        <authorList>
            <person name="Sun Q."/>
            <person name="Mori K."/>
        </authorList>
    </citation>
    <scope>NUCLEOTIDE SEQUENCE [LARGE SCALE GENOMIC DNA]</scope>
    <source>
        <strain evidence="9 10">KCTC 23315</strain>
    </source>
</reference>
<keyword evidence="4" id="KW-0812">Transmembrane</keyword>
<dbReference type="Pfam" id="PF13620">
    <property type="entry name" value="CarboxypepD_reg"/>
    <property type="match status" value="1"/>
</dbReference>
<dbReference type="SUPFAM" id="SSF49452">
    <property type="entry name" value="Starch-binding domain-like"/>
    <property type="match status" value="1"/>
</dbReference>
<dbReference type="InterPro" id="IPR057601">
    <property type="entry name" value="Oar-like_b-barrel"/>
</dbReference>
<accession>A0ABV6B9R2</accession>
<dbReference type="Gene3D" id="2.40.170.20">
    <property type="entry name" value="TonB-dependent receptor, beta-barrel domain"/>
    <property type="match status" value="1"/>
</dbReference>
<evidence type="ECO:0000256" key="6">
    <source>
        <dbReference type="ARBA" id="ARBA00023237"/>
    </source>
</evidence>
<keyword evidence="9" id="KW-0675">Receptor</keyword>
<dbReference type="PANTHER" id="PTHR30069">
    <property type="entry name" value="TONB-DEPENDENT OUTER MEMBRANE RECEPTOR"/>
    <property type="match status" value="1"/>
</dbReference>
<comment type="caution">
    <text evidence="9">The sequence shown here is derived from an EMBL/GenBank/DDBJ whole genome shotgun (WGS) entry which is preliminary data.</text>
</comment>
<dbReference type="InterPro" id="IPR039426">
    <property type="entry name" value="TonB-dep_rcpt-like"/>
</dbReference>
<evidence type="ECO:0000313" key="10">
    <source>
        <dbReference type="Proteomes" id="UP001589813"/>
    </source>
</evidence>
<keyword evidence="7" id="KW-0732">Signal</keyword>
<dbReference type="Pfam" id="PF25183">
    <property type="entry name" value="OMP_b-brl_4"/>
    <property type="match status" value="1"/>
</dbReference>
<dbReference type="SUPFAM" id="SSF56935">
    <property type="entry name" value="Porins"/>
    <property type="match status" value="1"/>
</dbReference>
<dbReference type="RefSeq" id="WP_377241055.1">
    <property type="nucleotide sequence ID" value="NZ_JBHLXP010000001.1"/>
</dbReference>
<feature type="domain" description="TonB-dependent transporter Oar-like beta-barrel" evidence="8">
    <location>
        <begin position="352"/>
        <end position="990"/>
    </location>
</feature>
<keyword evidence="5" id="KW-0472">Membrane</keyword>
<dbReference type="Gene3D" id="2.60.40.1120">
    <property type="entry name" value="Carboxypeptidase-like, regulatory domain"/>
    <property type="match status" value="1"/>
</dbReference>
<evidence type="ECO:0000256" key="2">
    <source>
        <dbReference type="ARBA" id="ARBA00022448"/>
    </source>
</evidence>
<name>A0ABV6B9R2_9GAMM</name>
<dbReference type="InterPro" id="IPR013784">
    <property type="entry name" value="Carb-bd-like_fold"/>
</dbReference>